<accession>A0A0M7AC25</accession>
<keyword evidence="1" id="KW-0472">Membrane</keyword>
<keyword evidence="1" id="KW-0812">Transmembrane</keyword>
<feature type="transmembrane region" description="Helical" evidence="1">
    <location>
        <begin position="132"/>
        <end position="151"/>
    </location>
</feature>
<sequence length="164" mass="17898">MLRIFTVLTMLAGGTLTSQLPEFAQQYRQRLGGAIDALEQVMADFRRDAADYGLTVPEAIDRQKASTDPFIQARGASIERTRQRLVHLKDQRSGFETASPFERILILVQSPDRELAQATAEDYAPAIPVTPVGLVSAGAGAAGGFILVWFLSGLVRLTRRRAPA</sequence>
<name>A0A0M7AC25_9HYPH</name>
<dbReference type="AlphaFoldDB" id="A0A0M7AC25"/>
<dbReference type="EMBL" id="CXWD01000012">
    <property type="protein sequence ID" value="CTQ72181.1"/>
    <property type="molecule type" value="Genomic_DNA"/>
</dbReference>
<gene>
    <name evidence="2" type="ORF">LAX5112_03088</name>
</gene>
<dbReference type="Proteomes" id="UP000053235">
    <property type="component" value="Unassembled WGS sequence"/>
</dbReference>
<evidence type="ECO:0000313" key="2">
    <source>
        <dbReference type="EMBL" id="CTQ72181.1"/>
    </source>
</evidence>
<dbReference type="Pfam" id="PF11157">
    <property type="entry name" value="DUF2937"/>
    <property type="match status" value="1"/>
</dbReference>
<evidence type="ECO:0000313" key="3">
    <source>
        <dbReference type="Proteomes" id="UP000053235"/>
    </source>
</evidence>
<organism evidence="2 3">
    <name type="scientific">Roseibium alexandrii</name>
    <dbReference type="NCBI Taxonomy" id="388408"/>
    <lineage>
        <taxon>Bacteria</taxon>
        <taxon>Pseudomonadati</taxon>
        <taxon>Pseudomonadota</taxon>
        <taxon>Alphaproteobacteria</taxon>
        <taxon>Hyphomicrobiales</taxon>
        <taxon>Stappiaceae</taxon>
        <taxon>Roseibium</taxon>
    </lineage>
</organism>
<protein>
    <recommendedName>
        <fullName evidence="4">DUF2937 family protein</fullName>
    </recommendedName>
</protein>
<keyword evidence="3" id="KW-1185">Reference proteome</keyword>
<dbReference type="STRING" id="388408.LAX5112_03088"/>
<evidence type="ECO:0000256" key="1">
    <source>
        <dbReference type="SAM" id="Phobius"/>
    </source>
</evidence>
<reference evidence="3" key="1">
    <citation type="submission" date="2015-07" db="EMBL/GenBank/DDBJ databases">
        <authorList>
            <person name="Rodrigo-Torres Lidia"/>
            <person name="Arahal R.David."/>
        </authorList>
    </citation>
    <scope>NUCLEOTIDE SEQUENCE [LARGE SCALE GENOMIC DNA]</scope>
    <source>
        <strain evidence="3">CECT 5112</strain>
    </source>
</reference>
<keyword evidence="1" id="KW-1133">Transmembrane helix</keyword>
<proteinExistence type="predicted"/>
<dbReference type="RefSeq" id="WP_055672574.1">
    <property type="nucleotide sequence ID" value="NZ_CXWD01000012.1"/>
</dbReference>
<evidence type="ECO:0008006" key="4">
    <source>
        <dbReference type="Google" id="ProtNLM"/>
    </source>
</evidence>
<dbReference type="InterPro" id="IPR022584">
    <property type="entry name" value="DUF2937"/>
</dbReference>